<dbReference type="EMBL" id="ML743619">
    <property type="protein sequence ID" value="KAE8133222.1"/>
    <property type="molecule type" value="Genomic_DNA"/>
</dbReference>
<dbReference type="OrthoDB" id="1936100at2759"/>
<dbReference type="GeneID" id="43639964"/>
<dbReference type="RefSeq" id="XP_031909285.1">
    <property type="nucleotide sequence ID" value="XM_032055754.1"/>
</dbReference>
<reference evidence="1 2" key="1">
    <citation type="submission" date="2019-04" db="EMBL/GenBank/DDBJ databases">
        <title>Friends and foes A comparative genomics study of 23 Aspergillus species from section Flavi.</title>
        <authorList>
            <consortium name="DOE Joint Genome Institute"/>
            <person name="Kjaerbolling I."/>
            <person name="Vesth T."/>
            <person name="Frisvad J.C."/>
            <person name="Nybo J.L."/>
            <person name="Theobald S."/>
            <person name="Kildgaard S."/>
            <person name="Isbrandt T."/>
            <person name="Kuo A."/>
            <person name="Sato A."/>
            <person name="Lyhne E.K."/>
            <person name="Kogle M.E."/>
            <person name="Wiebenga A."/>
            <person name="Kun R.S."/>
            <person name="Lubbers R.J."/>
            <person name="Makela M.R."/>
            <person name="Barry K."/>
            <person name="Chovatia M."/>
            <person name="Clum A."/>
            <person name="Daum C."/>
            <person name="Haridas S."/>
            <person name="He G."/>
            <person name="LaButti K."/>
            <person name="Lipzen A."/>
            <person name="Mondo S."/>
            <person name="Riley R."/>
            <person name="Salamov A."/>
            <person name="Simmons B.A."/>
            <person name="Magnuson J.K."/>
            <person name="Henrissat B."/>
            <person name="Mortensen U.H."/>
            <person name="Larsen T.O."/>
            <person name="Devries R.P."/>
            <person name="Grigoriev I.V."/>
            <person name="Machida M."/>
            <person name="Baker S.E."/>
            <person name="Andersen M.R."/>
        </authorList>
    </citation>
    <scope>NUCLEOTIDE SEQUENCE [LARGE SCALE GENOMIC DNA]</scope>
    <source>
        <strain evidence="1 2">CBS 117625</strain>
    </source>
</reference>
<organism evidence="1 2">
    <name type="scientific">Aspergillus pseudotamarii</name>
    <dbReference type="NCBI Taxonomy" id="132259"/>
    <lineage>
        <taxon>Eukaryota</taxon>
        <taxon>Fungi</taxon>
        <taxon>Dikarya</taxon>
        <taxon>Ascomycota</taxon>
        <taxon>Pezizomycotina</taxon>
        <taxon>Eurotiomycetes</taxon>
        <taxon>Eurotiomycetidae</taxon>
        <taxon>Eurotiales</taxon>
        <taxon>Aspergillaceae</taxon>
        <taxon>Aspergillus</taxon>
        <taxon>Aspergillus subgen. Circumdati</taxon>
    </lineage>
</organism>
<keyword evidence="2" id="KW-1185">Reference proteome</keyword>
<proteinExistence type="predicted"/>
<accession>A0A5N6SEZ2</accession>
<sequence>MNLPPPPKKSYNGLRVSLSLKFKASPPHPLNHCHLHLYPSIRILTHFPSLQLVLLLISSFPLPFATFQSISEIVLPLSSLFDRKNKASLSS</sequence>
<protein>
    <submittedName>
        <fullName evidence="1">Uncharacterized protein</fullName>
    </submittedName>
</protein>
<dbReference type="Proteomes" id="UP000325672">
    <property type="component" value="Unassembled WGS sequence"/>
</dbReference>
<name>A0A5N6SEZ2_ASPPS</name>
<dbReference type="AlphaFoldDB" id="A0A5N6SEZ2"/>
<evidence type="ECO:0000313" key="2">
    <source>
        <dbReference type="Proteomes" id="UP000325672"/>
    </source>
</evidence>
<evidence type="ECO:0000313" key="1">
    <source>
        <dbReference type="EMBL" id="KAE8133222.1"/>
    </source>
</evidence>
<gene>
    <name evidence="1" type="ORF">BDV38DRAFT_258639</name>
</gene>